<evidence type="ECO:0000313" key="3">
    <source>
        <dbReference type="EMBL" id="GGE26649.1"/>
    </source>
</evidence>
<gene>
    <name evidence="3" type="ORF">GCM10011571_31090</name>
</gene>
<evidence type="ECO:0000259" key="2">
    <source>
        <dbReference type="PROSITE" id="PS51782"/>
    </source>
</evidence>
<dbReference type="AlphaFoldDB" id="A0A8J2VKD0"/>
<dbReference type="CDD" id="cd14667">
    <property type="entry name" value="3D_containing_proteins"/>
    <property type="match status" value="1"/>
</dbReference>
<dbReference type="PROSITE" id="PS51782">
    <property type="entry name" value="LYSM"/>
    <property type="match status" value="1"/>
</dbReference>
<organism evidence="3 4">
    <name type="scientific">Marinithermofilum abyssi</name>
    <dbReference type="NCBI Taxonomy" id="1571185"/>
    <lineage>
        <taxon>Bacteria</taxon>
        <taxon>Bacillati</taxon>
        <taxon>Bacillota</taxon>
        <taxon>Bacilli</taxon>
        <taxon>Bacillales</taxon>
        <taxon>Thermoactinomycetaceae</taxon>
        <taxon>Marinithermofilum</taxon>
    </lineage>
</organism>
<accession>A0A8J2VKD0</accession>
<keyword evidence="1" id="KW-0732">Signal</keyword>
<sequence>MVMNPRILLILCGIGILALSYFSDEIPSLGGLVDAKTGPSVVIVQKGDTVYSLARRYGTDVQTLADLNQLQDPSKIDVGQKLRLPAERKSDGAKGQAVVPVMARGKSLGEFTLTAYTSGPESTGKKPDDQGYGITSSGAKVAEGVTVAVDPDVIPIGTRVYIEGIGYRVAQDTGSAIQGKRIDVYMDDLQKARHFGVKKGIKVELVE</sequence>
<dbReference type="Gene3D" id="2.40.40.10">
    <property type="entry name" value="RlpA-like domain"/>
    <property type="match status" value="1"/>
</dbReference>
<dbReference type="SMART" id="SM00257">
    <property type="entry name" value="LysM"/>
    <property type="match status" value="1"/>
</dbReference>
<dbReference type="InterPro" id="IPR059180">
    <property type="entry name" value="3D_YorM"/>
</dbReference>
<dbReference type="Proteomes" id="UP000625210">
    <property type="component" value="Unassembled WGS sequence"/>
</dbReference>
<protein>
    <recommendedName>
        <fullName evidence="2">LysM domain-containing protein</fullName>
    </recommendedName>
</protein>
<dbReference type="Gene3D" id="3.10.350.10">
    <property type="entry name" value="LysM domain"/>
    <property type="match status" value="1"/>
</dbReference>
<evidence type="ECO:0000256" key="1">
    <source>
        <dbReference type="ARBA" id="ARBA00022729"/>
    </source>
</evidence>
<dbReference type="GO" id="GO:0009254">
    <property type="term" value="P:peptidoglycan turnover"/>
    <property type="evidence" value="ECO:0007669"/>
    <property type="project" value="InterPro"/>
</dbReference>
<reference evidence="3" key="2">
    <citation type="submission" date="2020-09" db="EMBL/GenBank/DDBJ databases">
        <authorList>
            <person name="Sun Q."/>
            <person name="Zhou Y."/>
        </authorList>
    </citation>
    <scope>NUCLEOTIDE SEQUENCE</scope>
    <source>
        <strain evidence="3">CGMCC 1.15179</strain>
    </source>
</reference>
<dbReference type="CDD" id="cd00118">
    <property type="entry name" value="LysM"/>
    <property type="match status" value="1"/>
</dbReference>
<dbReference type="SUPFAM" id="SSF54106">
    <property type="entry name" value="LysM domain"/>
    <property type="match status" value="1"/>
</dbReference>
<dbReference type="Pfam" id="PF06725">
    <property type="entry name" value="3D"/>
    <property type="match status" value="1"/>
</dbReference>
<dbReference type="InterPro" id="IPR036908">
    <property type="entry name" value="RlpA-like_sf"/>
</dbReference>
<dbReference type="InterPro" id="IPR051933">
    <property type="entry name" value="Resuscitation_pf_RpfB"/>
</dbReference>
<keyword evidence="4" id="KW-1185">Reference proteome</keyword>
<dbReference type="EMBL" id="BMHQ01000013">
    <property type="protein sequence ID" value="GGE26649.1"/>
    <property type="molecule type" value="Genomic_DNA"/>
</dbReference>
<feature type="domain" description="LysM" evidence="2">
    <location>
        <begin position="40"/>
        <end position="84"/>
    </location>
</feature>
<dbReference type="InterPro" id="IPR018392">
    <property type="entry name" value="LysM"/>
</dbReference>
<dbReference type="InterPro" id="IPR036779">
    <property type="entry name" value="LysM_dom_sf"/>
</dbReference>
<dbReference type="SUPFAM" id="SSF50685">
    <property type="entry name" value="Barwin-like endoglucanases"/>
    <property type="match status" value="1"/>
</dbReference>
<dbReference type="PANTHER" id="PTHR39160">
    <property type="entry name" value="CELL WALL-BINDING PROTEIN YOCH"/>
    <property type="match status" value="1"/>
</dbReference>
<dbReference type="GO" id="GO:0019867">
    <property type="term" value="C:outer membrane"/>
    <property type="evidence" value="ECO:0007669"/>
    <property type="project" value="InterPro"/>
</dbReference>
<dbReference type="InterPro" id="IPR010611">
    <property type="entry name" value="3D_dom"/>
</dbReference>
<proteinExistence type="predicted"/>
<dbReference type="Pfam" id="PF01476">
    <property type="entry name" value="LysM"/>
    <property type="match status" value="1"/>
</dbReference>
<dbReference type="GO" id="GO:0004553">
    <property type="term" value="F:hydrolase activity, hydrolyzing O-glycosyl compounds"/>
    <property type="evidence" value="ECO:0007669"/>
    <property type="project" value="InterPro"/>
</dbReference>
<name>A0A8J2VKD0_9BACL</name>
<reference evidence="3" key="1">
    <citation type="journal article" date="2014" name="Int. J. Syst. Evol. Microbiol.">
        <title>Complete genome sequence of Corynebacterium casei LMG S-19264T (=DSM 44701T), isolated from a smear-ripened cheese.</title>
        <authorList>
            <consortium name="US DOE Joint Genome Institute (JGI-PGF)"/>
            <person name="Walter F."/>
            <person name="Albersmeier A."/>
            <person name="Kalinowski J."/>
            <person name="Ruckert C."/>
        </authorList>
    </citation>
    <scope>NUCLEOTIDE SEQUENCE</scope>
    <source>
        <strain evidence="3">CGMCC 1.15179</strain>
    </source>
</reference>
<evidence type="ECO:0000313" key="4">
    <source>
        <dbReference type="Proteomes" id="UP000625210"/>
    </source>
</evidence>
<dbReference type="PANTHER" id="PTHR39160:SF4">
    <property type="entry name" value="RESUSCITATION-PROMOTING FACTOR RPFB"/>
    <property type="match status" value="1"/>
</dbReference>
<comment type="caution">
    <text evidence="3">The sequence shown here is derived from an EMBL/GenBank/DDBJ whole genome shotgun (WGS) entry which is preliminary data.</text>
</comment>